<evidence type="ECO:0000313" key="1">
    <source>
        <dbReference type="EMBL" id="EDX71327.1"/>
    </source>
</evidence>
<evidence type="ECO:0000313" key="2">
    <source>
        <dbReference type="Proteomes" id="UP000003835"/>
    </source>
</evidence>
<gene>
    <name evidence="1" type="ORF">MC7420_3442</name>
</gene>
<organism evidence="1 2">
    <name type="scientific">Coleofasciculus chthonoplastes PCC 7420</name>
    <dbReference type="NCBI Taxonomy" id="118168"/>
    <lineage>
        <taxon>Bacteria</taxon>
        <taxon>Bacillati</taxon>
        <taxon>Cyanobacteriota</taxon>
        <taxon>Cyanophyceae</taxon>
        <taxon>Coleofasciculales</taxon>
        <taxon>Coleofasciculaceae</taxon>
        <taxon>Coleofasciculus</taxon>
    </lineage>
</organism>
<reference evidence="1 2" key="1">
    <citation type="submission" date="2008-07" db="EMBL/GenBank/DDBJ databases">
        <authorList>
            <person name="Tandeau de Marsac N."/>
            <person name="Ferriera S."/>
            <person name="Johnson J."/>
            <person name="Kravitz S."/>
            <person name="Beeson K."/>
            <person name="Sutton G."/>
            <person name="Rogers Y.-H."/>
            <person name="Friedman R."/>
            <person name="Frazier M."/>
            <person name="Venter J.C."/>
        </authorList>
    </citation>
    <scope>NUCLEOTIDE SEQUENCE [LARGE SCALE GENOMIC DNA]</scope>
    <source>
        <strain evidence="1 2">PCC 7420</strain>
    </source>
</reference>
<accession>B4W3C9</accession>
<sequence>MPKSPRSTDNGFRLLTRVAQAIAHPLAVLAEKLSTPKG</sequence>
<keyword evidence="2" id="KW-1185">Reference proteome</keyword>
<proteinExistence type="predicted"/>
<dbReference type="AlphaFoldDB" id="B4W3C9"/>
<protein>
    <submittedName>
        <fullName evidence="1">Uncharacterized protein</fullName>
    </submittedName>
</protein>
<dbReference type="EMBL" id="DS989874">
    <property type="protein sequence ID" value="EDX71327.1"/>
    <property type="molecule type" value="Genomic_DNA"/>
</dbReference>
<dbReference type="HOGENOM" id="CLU_3326806_0_0_3"/>
<dbReference type="Proteomes" id="UP000003835">
    <property type="component" value="Unassembled WGS sequence"/>
</dbReference>
<name>B4W3C9_9CYAN</name>